<reference evidence="1 2" key="1">
    <citation type="submission" date="2019-08" db="EMBL/GenBank/DDBJ databases">
        <title>In-depth cultivation of the pig gut microbiome towards novel bacterial diversity and tailored functional studies.</title>
        <authorList>
            <person name="Wylensek D."/>
            <person name="Hitch T.C.A."/>
            <person name="Clavel T."/>
        </authorList>
    </citation>
    <scope>NUCLEOTIDE SEQUENCE [LARGE SCALE GENOMIC DNA]</scope>
    <source>
        <strain evidence="1 2">LKV-472-APC-3</strain>
    </source>
</reference>
<gene>
    <name evidence="1" type="ORF">FYJ55_08435</name>
</gene>
<evidence type="ECO:0000313" key="1">
    <source>
        <dbReference type="EMBL" id="MSS56903.1"/>
    </source>
</evidence>
<sequence>MKQFNVGDTVYFISSSVFVRRATVIRAAAGFVTIKFDTNNGNDGPSGIRVRESKVYHTEKEANDVVQVNKSRQQNSR</sequence>
<comment type="caution">
    <text evidence="1">The sequence shown here is derived from an EMBL/GenBank/DDBJ whole genome shotgun (WGS) entry which is preliminary data.</text>
</comment>
<protein>
    <recommendedName>
        <fullName evidence="3">DUF2187 domain-containing protein</fullName>
    </recommendedName>
</protein>
<accession>A0A6N7V3N4</accession>
<evidence type="ECO:0000313" key="2">
    <source>
        <dbReference type="Proteomes" id="UP000434241"/>
    </source>
</evidence>
<dbReference type="AlphaFoldDB" id="A0A6N7V3N4"/>
<dbReference type="EMBL" id="VUMR01000051">
    <property type="protein sequence ID" value="MSS56903.1"/>
    <property type="molecule type" value="Genomic_DNA"/>
</dbReference>
<evidence type="ECO:0008006" key="3">
    <source>
        <dbReference type="Google" id="ProtNLM"/>
    </source>
</evidence>
<dbReference type="RefSeq" id="WP_154556464.1">
    <property type="nucleotide sequence ID" value="NZ_VUMR01000051.1"/>
</dbReference>
<proteinExistence type="predicted"/>
<keyword evidence="2" id="KW-1185">Reference proteome</keyword>
<dbReference type="GeneID" id="93159311"/>
<name>A0A6N7V3N4_9FIRM</name>
<organism evidence="1 2">
    <name type="scientific">Holdemanella porci</name>
    <dbReference type="NCBI Taxonomy" id="2652276"/>
    <lineage>
        <taxon>Bacteria</taxon>
        <taxon>Bacillati</taxon>
        <taxon>Bacillota</taxon>
        <taxon>Erysipelotrichia</taxon>
        <taxon>Erysipelotrichales</taxon>
        <taxon>Erysipelotrichaceae</taxon>
        <taxon>Holdemanella</taxon>
    </lineage>
</organism>
<dbReference type="Proteomes" id="UP000434241">
    <property type="component" value="Unassembled WGS sequence"/>
</dbReference>